<feature type="binding site" evidence="11">
    <location>
        <position position="53"/>
    </location>
    <ligand>
        <name>FAD</name>
        <dbReference type="ChEBI" id="CHEBI:57692"/>
    </ligand>
</feature>
<feature type="disulfide bond" description="Redox-active" evidence="12">
    <location>
        <begin position="44"/>
        <end position="49"/>
    </location>
</feature>
<gene>
    <name evidence="16" type="ORF">PYK22_02844</name>
</gene>
<dbReference type="FunFam" id="3.30.390.30:FF:000001">
    <property type="entry name" value="Dihydrolipoyl dehydrogenase"/>
    <property type="match status" value="1"/>
</dbReference>
<dbReference type="PRINTS" id="PR00411">
    <property type="entry name" value="PNDRDTASEI"/>
</dbReference>
<dbReference type="InterPro" id="IPR023753">
    <property type="entry name" value="FAD/NAD-binding_dom"/>
</dbReference>
<evidence type="ECO:0000259" key="14">
    <source>
        <dbReference type="Pfam" id="PF02852"/>
    </source>
</evidence>
<dbReference type="SUPFAM" id="SSF55424">
    <property type="entry name" value="FAD/NAD-linked reductases, dimerisation (C-terminal) domain"/>
    <property type="match status" value="1"/>
</dbReference>
<dbReference type="EMBL" id="CBXV010000008">
    <property type="protein sequence ID" value="CDM66806.1"/>
    <property type="molecule type" value="Genomic_DNA"/>
</dbReference>
<dbReference type="PANTHER" id="PTHR22912:SF217">
    <property type="entry name" value="DIHYDROLIPOYL DEHYDROGENASE"/>
    <property type="match status" value="1"/>
</dbReference>
<reference evidence="16 17" key="1">
    <citation type="submission" date="2013-12" db="EMBL/GenBank/DDBJ databases">
        <authorList>
            <person name="Stott M."/>
        </authorList>
    </citation>
    <scope>NUCLEOTIDE SEQUENCE [LARGE SCALE GENOMIC DNA]</scope>
    <source>
        <strain evidence="16 17">K22</strain>
    </source>
</reference>
<feature type="domain" description="Pyridine nucleotide-disulphide oxidoreductase dimerisation" evidence="14">
    <location>
        <begin position="348"/>
        <end position="457"/>
    </location>
</feature>
<dbReference type="InterPro" id="IPR036188">
    <property type="entry name" value="FAD/NAD-bd_sf"/>
</dbReference>
<accession>A0A0B6X0D9</accession>
<evidence type="ECO:0000256" key="7">
    <source>
        <dbReference type="ARBA" id="ARBA00023002"/>
    </source>
</evidence>
<comment type="catalytic activity">
    <reaction evidence="9 13">
        <text>N(6)-[(R)-dihydrolipoyl]-L-lysyl-[protein] + NAD(+) = N(6)-[(R)-lipoyl]-L-lysyl-[protein] + NADH + H(+)</text>
        <dbReference type="Rhea" id="RHEA:15045"/>
        <dbReference type="Rhea" id="RHEA-COMP:10474"/>
        <dbReference type="Rhea" id="RHEA-COMP:10475"/>
        <dbReference type="ChEBI" id="CHEBI:15378"/>
        <dbReference type="ChEBI" id="CHEBI:57540"/>
        <dbReference type="ChEBI" id="CHEBI:57945"/>
        <dbReference type="ChEBI" id="CHEBI:83099"/>
        <dbReference type="ChEBI" id="CHEBI:83100"/>
        <dbReference type="EC" id="1.8.1.4"/>
    </reaction>
</comment>
<organism evidence="16 17">
    <name type="scientific">Pyrinomonas methylaliphatogenes</name>
    <dbReference type="NCBI Taxonomy" id="454194"/>
    <lineage>
        <taxon>Bacteria</taxon>
        <taxon>Pseudomonadati</taxon>
        <taxon>Acidobacteriota</taxon>
        <taxon>Blastocatellia</taxon>
        <taxon>Blastocatellales</taxon>
        <taxon>Pyrinomonadaceae</taxon>
        <taxon>Pyrinomonas</taxon>
    </lineage>
</organism>
<comment type="cofactor">
    <cofactor evidence="11 13">
        <name>FAD</name>
        <dbReference type="ChEBI" id="CHEBI:57692"/>
    </cofactor>
    <text evidence="11 13">Binds 1 FAD per subunit.</text>
</comment>
<dbReference type="Gene3D" id="3.50.50.60">
    <property type="entry name" value="FAD/NAD(P)-binding domain"/>
    <property type="match status" value="2"/>
</dbReference>
<evidence type="ECO:0000256" key="10">
    <source>
        <dbReference type="PIRSR" id="PIRSR000350-2"/>
    </source>
</evidence>
<feature type="binding site" evidence="11">
    <location>
        <begin position="182"/>
        <end position="189"/>
    </location>
    <ligand>
        <name>NAD(+)</name>
        <dbReference type="ChEBI" id="CHEBI:57540"/>
    </ligand>
</feature>
<evidence type="ECO:0000256" key="8">
    <source>
        <dbReference type="ARBA" id="ARBA00023027"/>
    </source>
</evidence>
<dbReference type="SUPFAM" id="SSF51905">
    <property type="entry name" value="FAD/NAD(P)-binding domain"/>
    <property type="match status" value="1"/>
</dbReference>
<reference evidence="16 17" key="2">
    <citation type="submission" date="2015-01" db="EMBL/GenBank/DDBJ databases">
        <title>Complete genome sequence of Pyrinomonas methylaliphatogenes type strain K22T.</title>
        <authorList>
            <person name="Lee K.C.Y."/>
            <person name="Power J.F."/>
            <person name="Dunfield P.F."/>
            <person name="Morgan X.C."/>
            <person name="Huttenhower C."/>
            <person name="Stott M.B."/>
        </authorList>
    </citation>
    <scope>NUCLEOTIDE SEQUENCE [LARGE SCALE GENOMIC DNA]</scope>
    <source>
        <strain evidence="16 17">K22</strain>
    </source>
</reference>
<dbReference type="NCBIfam" id="TIGR01350">
    <property type="entry name" value="lipoamide_DH"/>
    <property type="match status" value="1"/>
</dbReference>
<evidence type="ECO:0000313" key="16">
    <source>
        <dbReference type="EMBL" id="CDM66806.1"/>
    </source>
</evidence>
<name>A0A0B6X0D9_9BACT</name>
<evidence type="ECO:0000256" key="9">
    <source>
        <dbReference type="ARBA" id="ARBA00049187"/>
    </source>
</evidence>
<evidence type="ECO:0000256" key="1">
    <source>
        <dbReference type="ARBA" id="ARBA00004496"/>
    </source>
</evidence>
<sequence>MATEQFDVTIIGSGPGGYVAAIRAAQLGLRTAIVEKDKRLGGTCTLRGCIPTKQLLQSAYIYEKMKHAAEFGILASNVGYDFSQVQKRKEQVVTKNSKGIEFLMKKNKITVFKGTGRLNLPGRVEVTGEDGKKETVHTKNIVIATGSVVRPIPGFETDGDRVINSDQILELKEVPKSLIVMGAGAVGVEFASIFSRFGCETTIVEIMPRLLPLEDEEISNELARAFRKRGIKLQLDTKLDGVERTKTGVIVTGKTSKGEPVKIEAEKLLVAVGRMPYTEGLGLEGTKIKVERGAIQVDEYLRTGEPNVYAIGDVIPTPWLAHLASKEGILAVEQIAGKQVQPINLRLVPSCTYCDPEVGSVGLTEQKARELGYDVKVGKFPFTASGKARILGEDEGFVKIVSESKYDEILGVHIIGPHATELIAEACVAMQLESTAEELGRTIHAHPTVSESVMEAAEDVHKLAIHF</sequence>
<protein>
    <recommendedName>
        <fullName evidence="4 13">Dihydrolipoyl dehydrogenase</fullName>
        <ecNumber evidence="3 13">1.8.1.4</ecNumber>
    </recommendedName>
</protein>
<evidence type="ECO:0000256" key="6">
    <source>
        <dbReference type="ARBA" id="ARBA00022827"/>
    </source>
</evidence>
<keyword evidence="6 11" id="KW-0274">FAD</keyword>
<dbReference type="GO" id="GO:0004148">
    <property type="term" value="F:dihydrolipoyl dehydrogenase (NADH) activity"/>
    <property type="evidence" value="ECO:0007669"/>
    <property type="project" value="UniProtKB-EC"/>
</dbReference>
<dbReference type="PIRSF" id="PIRSF000350">
    <property type="entry name" value="Mercury_reductase_MerA"/>
    <property type="match status" value="1"/>
</dbReference>
<dbReference type="EC" id="1.8.1.4" evidence="3 13"/>
<dbReference type="Gene3D" id="3.30.390.30">
    <property type="match status" value="1"/>
</dbReference>
<dbReference type="RefSeq" id="WP_041979124.1">
    <property type="nucleotide sequence ID" value="NZ_CBXV010000008.1"/>
</dbReference>
<dbReference type="Proteomes" id="UP000031518">
    <property type="component" value="Unassembled WGS sequence"/>
</dbReference>
<comment type="subcellular location">
    <subcellularLocation>
        <location evidence="1">Cytoplasm</location>
    </subcellularLocation>
</comment>
<evidence type="ECO:0000256" key="13">
    <source>
        <dbReference type="RuleBase" id="RU003692"/>
    </source>
</evidence>
<dbReference type="PANTHER" id="PTHR22912">
    <property type="entry name" value="DISULFIDE OXIDOREDUCTASE"/>
    <property type="match status" value="1"/>
</dbReference>
<feature type="binding site" evidence="11">
    <location>
        <position position="313"/>
    </location>
    <ligand>
        <name>FAD</name>
        <dbReference type="ChEBI" id="CHEBI:57692"/>
    </ligand>
</feature>
<proteinExistence type="inferred from homology"/>
<dbReference type="STRING" id="454194.PYK22_02844"/>
<dbReference type="InterPro" id="IPR004099">
    <property type="entry name" value="Pyr_nucl-diS_OxRdtase_dimer"/>
</dbReference>
<evidence type="ECO:0000259" key="15">
    <source>
        <dbReference type="Pfam" id="PF07992"/>
    </source>
</evidence>
<keyword evidence="13" id="KW-0676">Redox-active center</keyword>
<dbReference type="AlphaFoldDB" id="A0A0B6X0D9"/>
<evidence type="ECO:0000256" key="4">
    <source>
        <dbReference type="ARBA" id="ARBA00016961"/>
    </source>
</evidence>
<feature type="binding site" evidence="11">
    <location>
        <position position="116"/>
    </location>
    <ligand>
        <name>FAD</name>
        <dbReference type="ChEBI" id="CHEBI:57692"/>
    </ligand>
</feature>
<keyword evidence="11" id="KW-0547">Nucleotide-binding</keyword>
<dbReference type="InterPro" id="IPR006258">
    <property type="entry name" value="Lipoamide_DH"/>
</dbReference>
<keyword evidence="8 11" id="KW-0520">NAD</keyword>
<evidence type="ECO:0000256" key="12">
    <source>
        <dbReference type="PIRSR" id="PIRSR000350-4"/>
    </source>
</evidence>
<keyword evidence="7 13" id="KW-0560">Oxidoreductase</keyword>
<dbReference type="GO" id="GO:0050660">
    <property type="term" value="F:flavin adenine dinucleotide binding"/>
    <property type="evidence" value="ECO:0007669"/>
    <property type="project" value="InterPro"/>
</dbReference>
<evidence type="ECO:0000256" key="3">
    <source>
        <dbReference type="ARBA" id="ARBA00012608"/>
    </source>
</evidence>
<feature type="domain" description="FAD/NAD(P)-binding" evidence="15">
    <location>
        <begin position="6"/>
        <end position="328"/>
    </location>
</feature>
<evidence type="ECO:0000256" key="5">
    <source>
        <dbReference type="ARBA" id="ARBA00022630"/>
    </source>
</evidence>
<feature type="active site" description="Proton acceptor" evidence="10">
    <location>
        <position position="446"/>
    </location>
</feature>
<dbReference type="Pfam" id="PF02852">
    <property type="entry name" value="Pyr_redox_dim"/>
    <property type="match status" value="1"/>
</dbReference>
<comment type="miscellaneous">
    <text evidence="13">The active site is a redox-active disulfide bond.</text>
</comment>
<feature type="binding site" evidence="11">
    <location>
        <begin position="145"/>
        <end position="147"/>
    </location>
    <ligand>
        <name>FAD</name>
        <dbReference type="ChEBI" id="CHEBI:57692"/>
    </ligand>
</feature>
<dbReference type="OrthoDB" id="9800167at2"/>
<keyword evidence="17" id="KW-1185">Reference proteome</keyword>
<evidence type="ECO:0000256" key="11">
    <source>
        <dbReference type="PIRSR" id="PIRSR000350-3"/>
    </source>
</evidence>
<dbReference type="GO" id="GO:0006103">
    <property type="term" value="P:2-oxoglutarate metabolic process"/>
    <property type="evidence" value="ECO:0007669"/>
    <property type="project" value="TreeGrafter"/>
</dbReference>
<feature type="binding site" evidence="11">
    <location>
        <position position="205"/>
    </location>
    <ligand>
        <name>NAD(+)</name>
        <dbReference type="ChEBI" id="CHEBI:57540"/>
    </ligand>
</feature>
<dbReference type="InterPro" id="IPR016156">
    <property type="entry name" value="FAD/NAD-linked_Rdtase_dimer_sf"/>
</dbReference>
<dbReference type="PRINTS" id="PR00368">
    <property type="entry name" value="FADPNR"/>
</dbReference>
<evidence type="ECO:0000313" key="17">
    <source>
        <dbReference type="Proteomes" id="UP000031518"/>
    </source>
</evidence>
<dbReference type="InterPro" id="IPR001100">
    <property type="entry name" value="Pyr_nuc-diS_OxRdtase"/>
</dbReference>
<dbReference type="InterPro" id="IPR050151">
    <property type="entry name" value="Class-I_Pyr_Nuc-Dis_Oxidored"/>
</dbReference>
<comment type="similarity">
    <text evidence="2 13">Belongs to the class-I pyridine nucleotide-disulfide oxidoreductase family.</text>
</comment>
<dbReference type="Pfam" id="PF07992">
    <property type="entry name" value="Pyr_redox_2"/>
    <property type="match status" value="1"/>
</dbReference>
<dbReference type="GO" id="GO:0005737">
    <property type="term" value="C:cytoplasm"/>
    <property type="evidence" value="ECO:0007669"/>
    <property type="project" value="UniProtKB-SubCell"/>
</dbReference>
<keyword evidence="5 13" id="KW-0285">Flavoprotein</keyword>
<feature type="binding site" evidence="11">
    <location>
        <position position="273"/>
    </location>
    <ligand>
        <name>NAD(+)</name>
        <dbReference type="ChEBI" id="CHEBI:57540"/>
    </ligand>
</feature>
<evidence type="ECO:0000256" key="2">
    <source>
        <dbReference type="ARBA" id="ARBA00007532"/>
    </source>
</evidence>